<evidence type="ECO:0000313" key="2">
    <source>
        <dbReference type="EMBL" id="SFV72650.1"/>
    </source>
</evidence>
<organism evidence="2 3">
    <name type="scientific">Desulfovibrio piger</name>
    <dbReference type="NCBI Taxonomy" id="901"/>
    <lineage>
        <taxon>Bacteria</taxon>
        <taxon>Pseudomonadati</taxon>
        <taxon>Thermodesulfobacteriota</taxon>
        <taxon>Desulfovibrionia</taxon>
        <taxon>Desulfovibrionales</taxon>
        <taxon>Desulfovibrionaceae</taxon>
        <taxon>Desulfovibrio</taxon>
    </lineage>
</organism>
<name>A0A1K1LD78_9BACT</name>
<accession>A0A1K1LD78</accession>
<evidence type="ECO:0000313" key="3">
    <source>
        <dbReference type="Proteomes" id="UP000186323"/>
    </source>
</evidence>
<dbReference type="Proteomes" id="UP000186323">
    <property type="component" value="Chromosome I"/>
</dbReference>
<sequence>MPQEPPAPSPAGTPQQTAEEKKAEPEAAPAQPAAVKLPEELQAEYERLQEMDPEAAKMALEDSPAGQAVRHRLEQYGAELAYDHASLVMMRRQQDTERETMRQEQARQAVTARQQHFLQVMKQDHPDFHALLTGGDQAAQMRFRNDVLQWIQAKPYAEAAPLMDIFTNSQDPQEVGSLLAKFKNERNARRPDPTGALAVPGRGGTVAPAGIGDKDDFDAGLSLSLSSK</sequence>
<feature type="region of interest" description="Disordered" evidence="1">
    <location>
        <begin position="184"/>
        <end position="228"/>
    </location>
</feature>
<feature type="compositionally biased region" description="Low complexity" evidence="1">
    <location>
        <begin position="26"/>
        <end position="36"/>
    </location>
</feature>
<feature type="compositionally biased region" description="Pro residues" evidence="1">
    <location>
        <begin position="1"/>
        <end position="11"/>
    </location>
</feature>
<dbReference type="KEGG" id="dpg:DESPIGER_0774"/>
<protein>
    <submittedName>
        <fullName evidence="2">Uncharacterized protein</fullName>
    </submittedName>
</protein>
<reference evidence="3" key="1">
    <citation type="submission" date="2016-10" db="EMBL/GenBank/DDBJ databases">
        <authorList>
            <person name="Wegmann U."/>
        </authorList>
    </citation>
    <scope>NUCLEOTIDE SEQUENCE [LARGE SCALE GENOMIC DNA]</scope>
</reference>
<gene>
    <name evidence="2" type="ORF">DESPIGER_0774</name>
</gene>
<dbReference type="AlphaFoldDB" id="A0A1K1LD78"/>
<feature type="region of interest" description="Disordered" evidence="1">
    <location>
        <begin position="1"/>
        <end position="42"/>
    </location>
</feature>
<proteinExistence type="predicted"/>
<evidence type="ECO:0000256" key="1">
    <source>
        <dbReference type="SAM" id="MobiDB-lite"/>
    </source>
</evidence>
<keyword evidence="3" id="KW-1185">Reference proteome</keyword>
<dbReference type="EMBL" id="LT630450">
    <property type="protein sequence ID" value="SFV72650.1"/>
    <property type="molecule type" value="Genomic_DNA"/>
</dbReference>